<dbReference type="PROSITE" id="PS50043">
    <property type="entry name" value="HTH_LUXR_2"/>
    <property type="match status" value="1"/>
</dbReference>
<dbReference type="InterPro" id="IPR016032">
    <property type="entry name" value="Sig_transdc_resp-reg_C-effctor"/>
</dbReference>
<dbReference type="Pfam" id="PF00196">
    <property type="entry name" value="GerE"/>
    <property type="match status" value="1"/>
</dbReference>
<dbReference type="PANTHER" id="PTHR44688">
    <property type="entry name" value="DNA-BINDING TRANSCRIPTIONAL ACTIVATOR DEVR_DOSR"/>
    <property type="match status" value="1"/>
</dbReference>
<evidence type="ECO:0000259" key="4">
    <source>
        <dbReference type="PROSITE" id="PS50043"/>
    </source>
</evidence>
<dbReference type="SMART" id="SM00421">
    <property type="entry name" value="HTH_LUXR"/>
    <property type="match status" value="1"/>
</dbReference>
<dbReference type="GO" id="GO:0045892">
    <property type="term" value="P:negative regulation of DNA-templated transcription"/>
    <property type="evidence" value="ECO:0007669"/>
    <property type="project" value="UniProtKB-ARBA"/>
</dbReference>
<dbReference type="InterPro" id="IPR036388">
    <property type="entry name" value="WH-like_DNA-bd_sf"/>
</dbReference>
<dbReference type="Gene3D" id="1.10.10.10">
    <property type="entry name" value="Winged helix-like DNA-binding domain superfamily/Winged helix DNA-binding domain"/>
    <property type="match status" value="1"/>
</dbReference>
<keyword evidence="6" id="KW-1185">Reference proteome</keyword>
<reference evidence="5 6" key="1">
    <citation type="submission" date="2021-01" db="EMBL/GenBank/DDBJ databases">
        <title>FDA dAtabase for Regulatory Grade micrObial Sequences (FDA-ARGOS): Supporting development and validation of Infectious Disease Dx tests.</title>
        <authorList>
            <person name="Nelson B."/>
            <person name="Plummer A."/>
            <person name="Tallon L."/>
            <person name="Sadzewicz L."/>
            <person name="Zhao X."/>
            <person name="Boylan J."/>
            <person name="Ott S."/>
            <person name="Bowen H."/>
            <person name="Vavikolanu K."/>
            <person name="Mehta A."/>
            <person name="Aluvathingal J."/>
            <person name="Nadendla S."/>
            <person name="Myers T."/>
            <person name="Yan Y."/>
            <person name="Sichtig H."/>
        </authorList>
    </citation>
    <scope>NUCLEOTIDE SEQUENCE [LARGE SCALE GENOMIC DNA]</scope>
    <source>
        <strain evidence="5 6">FDAARGOS_1161</strain>
    </source>
</reference>
<keyword evidence="3" id="KW-0804">Transcription</keyword>
<evidence type="ECO:0000256" key="1">
    <source>
        <dbReference type="ARBA" id="ARBA00023015"/>
    </source>
</evidence>
<dbReference type="PRINTS" id="PR00038">
    <property type="entry name" value="HTHLUXR"/>
</dbReference>
<name>A0A974NN64_PERPY</name>
<dbReference type="PANTHER" id="PTHR44688:SF16">
    <property type="entry name" value="DNA-BINDING TRANSCRIPTIONAL ACTIVATOR DEVR_DOSR"/>
    <property type="match status" value="1"/>
</dbReference>
<dbReference type="InterPro" id="IPR000792">
    <property type="entry name" value="Tscrpt_reg_LuxR_C"/>
</dbReference>
<dbReference type="InterPro" id="IPR029016">
    <property type="entry name" value="GAF-like_dom_sf"/>
</dbReference>
<evidence type="ECO:0000313" key="6">
    <source>
        <dbReference type="Proteomes" id="UP000595254"/>
    </source>
</evidence>
<dbReference type="CDD" id="cd06170">
    <property type="entry name" value="LuxR_C_like"/>
    <property type="match status" value="1"/>
</dbReference>
<dbReference type="Gene3D" id="3.30.450.40">
    <property type="match status" value="1"/>
</dbReference>
<organism evidence="5 6">
    <name type="scientific">Peribacillus psychrosaccharolyticus</name>
    <name type="common">Bacillus psychrosaccharolyticus</name>
    <dbReference type="NCBI Taxonomy" id="1407"/>
    <lineage>
        <taxon>Bacteria</taxon>
        <taxon>Bacillati</taxon>
        <taxon>Bacillota</taxon>
        <taxon>Bacilli</taxon>
        <taxon>Bacillales</taxon>
        <taxon>Bacillaceae</taxon>
        <taxon>Peribacillus</taxon>
    </lineage>
</organism>
<dbReference type="Proteomes" id="UP000595254">
    <property type="component" value="Chromosome"/>
</dbReference>
<accession>A0A974NN64</accession>
<dbReference type="EMBL" id="CP068053">
    <property type="protein sequence ID" value="QQT01041.1"/>
    <property type="molecule type" value="Genomic_DNA"/>
</dbReference>
<proteinExistence type="predicted"/>
<dbReference type="AlphaFoldDB" id="A0A974NN64"/>
<dbReference type="GO" id="GO:0003677">
    <property type="term" value="F:DNA binding"/>
    <property type="evidence" value="ECO:0007669"/>
    <property type="project" value="UniProtKB-KW"/>
</dbReference>
<evidence type="ECO:0000256" key="2">
    <source>
        <dbReference type="ARBA" id="ARBA00023125"/>
    </source>
</evidence>
<sequence length="226" mass="25235">MIEGHLQDFLKKIQIQTDMKKKSELIVWGCSVYFPFQRACIFSYSPFSSSIEGIYLVEKEQISTLESMKTDVHSIPPIYQAVTQNTPLFINSHETQTAFPEQIIHEYNLTSVIVIPITILNVSTGFLLLDGFNGSTELLHQVISQLSEYVTLAAAPPLVVTAGILSKRESEVLQHLANGYDINGIAEQLFISKYTVRDYLSSAVRKLGVRHRSEAVAVGIRTGMIV</sequence>
<evidence type="ECO:0000256" key="3">
    <source>
        <dbReference type="ARBA" id="ARBA00023163"/>
    </source>
</evidence>
<dbReference type="SUPFAM" id="SSF55781">
    <property type="entry name" value="GAF domain-like"/>
    <property type="match status" value="1"/>
</dbReference>
<dbReference type="KEGG" id="ppsr:I6J18_03810"/>
<evidence type="ECO:0000313" key="5">
    <source>
        <dbReference type="EMBL" id="QQT01041.1"/>
    </source>
</evidence>
<protein>
    <submittedName>
        <fullName evidence="5">Response regulator transcription factor</fullName>
    </submittedName>
</protein>
<keyword evidence="1" id="KW-0805">Transcription regulation</keyword>
<feature type="domain" description="HTH luxR-type" evidence="4">
    <location>
        <begin position="158"/>
        <end position="223"/>
    </location>
</feature>
<dbReference type="RefSeq" id="WP_040373245.1">
    <property type="nucleotide sequence ID" value="NZ_CP068053.1"/>
</dbReference>
<dbReference type="SUPFAM" id="SSF46894">
    <property type="entry name" value="C-terminal effector domain of the bipartite response regulators"/>
    <property type="match status" value="1"/>
</dbReference>
<keyword evidence="2" id="KW-0238">DNA-binding</keyword>
<gene>
    <name evidence="5" type="ORF">I6J18_03810</name>
</gene>